<evidence type="ECO:0000256" key="6">
    <source>
        <dbReference type="SAM" id="Phobius"/>
    </source>
</evidence>
<feature type="transmembrane region" description="Helical" evidence="6">
    <location>
        <begin position="81"/>
        <end position="104"/>
    </location>
</feature>
<comment type="similarity">
    <text evidence="2">Belongs to the UPF0382 family.</text>
</comment>
<proteinExistence type="inferred from homology"/>
<dbReference type="GO" id="GO:0005886">
    <property type="term" value="C:plasma membrane"/>
    <property type="evidence" value="ECO:0007669"/>
    <property type="project" value="TreeGrafter"/>
</dbReference>
<protein>
    <submittedName>
        <fullName evidence="7">Membrane protein</fullName>
    </submittedName>
</protein>
<sequence>MPGPQMNAAIHLRLAACSGFVAVALGAFAAHGLKSQLAPALLEVFQTAVQYQFYHSLAWLLVALAGLFGQAGKRLRFSGYCFGIGILLFSGSLYVLALGGVHWLGAVTPLGGVAFLLGWLLLAGSAGTLVPRTPQQRAGD</sequence>
<keyword evidence="8" id="KW-1185">Reference proteome</keyword>
<comment type="subcellular location">
    <subcellularLocation>
        <location evidence="1">Membrane</location>
        <topology evidence="1">Multi-pass membrane protein</topology>
    </subcellularLocation>
</comment>
<organism evidence="7 8">
    <name type="scientific">Marinobacterium nitratireducens</name>
    <dbReference type="NCBI Taxonomy" id="518897"/>
    <lineage>
        <taxon>Bacteria</taxon>
        <taxon>Pseudomonadati</taxon>
        <taxon>Pseudomonadota</taxon>
        <taxon>Gammaproteobacteria</taxon>
        <taxon>Oceanospirillales</taxon>
        <taxon>Oceanospirillaceae</taxon>
        <taxon>Marinobacterium</taxon>
    </lineage>
</organism>
<dbReference type="Proteomes" id="UP000599578">
    <property type="component" value="Unassembled WGS sequence"/>
</dbReference>
<keyword evidence="5 6" id="KW-0472">Membrane</keyword>
<dbReference type="PANTHER" id="PTHR43461:SF1">
    <property type="entry name" value="TRANSMEMBRANE PROTEIN 256"/>
    <property type="match status" value="1"/>
</dbReference>
<dbReference type="Pfam" id="PF04241">
    <property type="entry name" value="DUF423"/>
    <property type="match status" value="1"/>
</dbReference>
<feature type="transmembrane region" description="Helical" evidence="6">
    <location>
        <begin position="53"/>
        <end position="69"/>
    </location>
</feature>
<evidence type="ECO:0000313" key="7">
    <source>
        <dbReference type="EMBL" id="GGO77808.1"/>
    </source>
</evidence>
<feature type="transmembrane region" description="Helical" evidence="6">
    <location>
        <begin position="110"/>
        <end position="130"/>
    </location>
</feature>
<evidence type="ECO:0000256" key="2">
    <source>
        <dbReference type="ARBA" id="ARBA00009694"/>
    </source>
</evidence>
<keyword evidence="3 6" id="KW-0812">Transmembrane</keyword>
<keyword evidence="4 6" id="KW-1133">Transmembrane helix</keyword>
<evidence type="ECO:0000256" key="4">
    <source>
        <dbReference type="ARBA" id="ARBA00022989"/>
    </source>
</evidence>
<reference evidence="7 8" key="1">
    <citation type="journal article" date="2014" name="Int. J. Syst. Evol. Microbiol.">
        <title>Complete genome sequence of Corynebacterium casei LMG S-19264T (=DSM 44701T), isolated from a smear-ripened cheese.</title>
        <authorList>
            <consortium name="US DOE Joint Genome Institute (JGI-PGF)"/>
            <person name="Walter F."/>
            <person name="Albersmeier A."/>
            <person name="Kalinowski J."/>
            <person name="Ruckert C."/>
        </authorList>
    </citation>
    <scope>NUCLEOTIDE SEQUENCE [LARGE SCALE GENOMIC DNA]</scope>
    <source>
        <strain evidence="7 8">CGMCC 1.7286</strain>
    </source>
</reference>
<evidence type="ECO:0000256" key="1">
    <source>
        <dbReference type="ARBA" id="ARBA00004141"/>
    </source>
</evidence>
<dbReference type="AlphaFoldDB" id="A0A917ZAS8"/>
<evidence type="ECO:0000256" key="5">
    <source>
        <dbReference type="ARBA" id="ARBA00023136"/>
    </source>
</evidence>
<name>A0A917ZAS8_9GAMM</name>
<evidence type="ECO:0000256" key="3">
    <source>
        <dbReference type="ARBA" id="ARBA00022692"/>
    </source>
</evidence>
<evidence type="ECO:0000313" key="8">
    <source>
        <dbReference type="Proteomes" id="UP000599578"/>
    </source>
</evidence>
<accession>A0A917ZAS8</accession>
<comment type="caution">
    <text evidence="7">The sequence shown here is derived from an EMBL/GenBank/DDBJ whole genome shotgun (WGS) entry which is preliminary data.</text>
</comment>
<dbReference type="EMBL" id="BMLT01000002">
    <property type="protein sequence ID" value="GGO77808.1"/>
    <property type="molecule type" value="Genomic_DNA"/>
</dbReference>
<dbReference type="InterPro" id="IPR006696">
    <property type="entry name" value="DUF423"/>
</dbReference>
<gene>
    <name evidence="7" type="ORF">GCM10011348_08210</name>
</gene>
<dbReference type="PANTHER" id="PTHR43461">
    <property type="entry name" value="TRANSMEMBRANE PROTEIN 256"/>
    <property type="match status" value="1"/>
</dbReference>